<evidence type="ECO:0000259" key="5">
    <source>
        <dbReference type="Pfam" id="PF01266"/>
    </source>
</evidence>
<dbReference type="PANTHER" id="PTHR10961">
    <property type="entry name" value="PEROXISOMAL SARCOSINE OXIDASE"/>
    <property type="match status" value="1"/>
</dbReference>
<gene>
    <name evidence="6" type="primary">soxA_1</name>
    <name evidence="6" type="ORF">ROTO_11320</name>
</gene>
<dbReference type="InterPro" id="IPR036188">
    <property type="entry name" value="FAD/NAD-bd_sf"/>
</dbReference>
<evidence type="ECO:0000313" key="7">
    <source>
        <dbReference type="Proteomes" id="UP000037046"/>
    </source>
</evidence>
<dbReference type="InterPro" id="IPR006076">
    <property type="entry name" value="FAD-dep_OxRdtase"/>
</dbReference>
<dbReference type="EC" id="1.5.3.1" evidence="6"/>
<keyword evidence="2" id="KW-0285">Flavoprotein</keyword>
<keyword evidence="7" id="KW-1185">Reference proteome</keyword>
<dbReference type="EMBL" id="LGVV01000010">
    <property type="protein sequence ID" value="KNX42258.1"/>
    <property type="molecule type" value="Genomic_DNA"/>
</dbReference>
<feature type="domain" description="FAD dependent oxidoreductase" evidence="5">
    <location>
        <begin position="3"/>
        <end position="360"/>
    </location>
</feature>
<accession>A0A0L6CXN2</accession>
<dbReference type="GO" id="GO:0008115">
    <property type="term" value="F:sarcosine oxidase activity"/>
    <property type="evidence" value="ECO:0007669"/>
    <property type="project" value="UniProtKB-EC"/>
</dbReference>
<keyword evidence="4 6" id="KW-0560">Oxidoreductase</keyword>
<dbReference type="Gene3D" id="3.50.50.60">
    <property type="entry name" value="FAD/NAD(P)-binding domain"/>
    <property type="match status" value="1"/>
</dbReference>
<dbReference type="PANTHER" id="PTHR10961:SF10">
    <property type="entry name" value="FAD DEPENDENT OXIDOREDUCTASE DOMAIN-CONTAINING PROTEIN"/>
    <property type="match status" value="1"/>
</dbReference>
<name>A0A0L6CXN2_9RHOB</name>
<dbReference type="STRING" id="74031.SAMN04488077_105141"/>
<dbReference type="PATRIC" id="fig|74031.6.peg.1158"/>
<dbReference type="Gene3D" id="3.30.9.10">
    <property type="entry name" value="D-Amino Acid Oxidase, subunit A, domain 2"/>
    <property type="match status" value="1"/>
</dbReference>
<dbReference type="SUPFAM" id="SSF51905">
    <property type="entry name" value="FAD/NAD(P)-binding domain"/>
    <property type="match status" value="1"/>
</dbReference>
<protein>
    <submittedName>
        <fullName evidence="6">Monomeric sarcosine oxidase</fullName>
        <ecNumber evidence="6">1.5.3.1</ecNumber>
    </submittedName>
</protein>
<evidence type="ECO:0000256" key="4">
    <source>
        <dbReference type="ARBA" id="ARBA00023002"/>
    </source>
</evidence>
<dbReference type="GO" id="GO:0050660">
    <property type="term" value="F:flavin adenine dinucleotide binding"/>
    <property type="evidence" value="ECO:0007669"/>
    <property type="project" value="InterPro"/>
</dbReference>
<organism evidence="6 7">
    <name type="scientific">Roseovarius tolerans</name>
    <dbReference type="NCBI Taxonomy" id="74031"/>
    <lineage>
        <taxon>Bacteria</taxon>
        <taxon>Pseudomonadati</taxon>
        <taxon>Pseudomonadota</taxon>
        <taxon>Alphaproteobacteria</taxon>
        <taxon>Rhodobacterales</taxon>
        <taxon>Roseobacteraceae</taxon>
        <taxon>Roseovarius</taxon>
    </lineage>
</organism>
<dbReference type="Pfam" id="PF01266">
    <property type="entry name" value="DAO"/>
    <property type="match status" value="1"/>
</dbReference>
<dbReference type="OrthoDB" id="9806257at2"/>
<dbReference type="Proteomes" id="UP000037046">
    <property type="component" value="Unassembled WGS sequence"/>
</dbReference>
<evidence type="ECO:0000313" key="6">
    <source>
        <dbReference type="EMBL" id="KNX42258.1"/>
    </source>
</evidence>
<comment type="caution">
    <text evidence="6">The sequence shown here is derived from an EMBL/GenBank/DDBJ whole genome shotgun (WGS) entry which is preliminary data.</text>
</comment>
<dbReference type="AlphaFoldDB" id="A0A0L6CXN2"/>
<evidence type="ECO:0000256" key="1">
    <source>
        <dbReference type="ARBA" id="ARBA00001974"/>
    </source>
</evidence>
<dbReference type="InterPro" id="IPR045170">
    <property type="entry name" value="MTOX"/>
</dbReference>
<evidence type="ECO:0000256" key="2">
    <source>
        <dbReference type="ARBA" id="ARBA00022630"/>
    </source>
</evidence>
<keyword evidence="3" id="KW-0274">FAD</keyword>
<proteinExistence type="predicted"/>
<reference evidence="7" key="1">
    <citation type="submission" date="2015-07" db="EMBL/GenBank/DDBJ databases">
        <title>Draft Genome Sequence of Roseovarius tolerans EL-164, a producer of N-Acylated Alanine Methyl Esters (NAMEs).</title>
        <authorList>
            <person name="Voget S."/>
            <person name="Bruns H."/>
            <person name="Wagner-Doebler I."/>
            <person name="Schulz S."/>
            <person name="Daniel R."/>
        </authorList>
    </citation>
    <scope>NUCLEOTIDE SEQUENCE [LARGE SCALE GENOMIC DNA]</scope>
    <source>
        <strain evidence="7">EL-164</strain>
    </source>
</reference>
<evidence type="ECO:0000256" key="3">
    <source>
        <dbReference type="ARBA" id="ARBA00022827"/>
    </source>
</evidence>
<dbReference type="SUPFAM" id="SSF54373">
    <property type="entry name" value="FAD-linked reductases, C-terminal domain"/>
    <property type="match status" value="1"/>
</dbReference>
<dbReference type="RefSeq" id="WP_050662061.1">
    <property type="nucleotide sequence ID" value="NZ_CP118494.1"/>
</dbReference>
<comment type="cofactor">
    <cofactor evidence="1">
        <name>FAD</name>
        <dbReference type="ChEBI" id="CHEBI:57692"/>
    </cofactor>
</comment>
<sequence>MSVAVIGRGLIGSAAARHLARAGQDVVLIGPDEPEEKTRHPGVFASHYDEGRITRGLDPAPFWSRVSRASIARYAEIEAASGIRFYTERGVVMAGPEGSAPMDRIGEVAVRDGVPHDRLDDAGLAARFGYFRFDAGTCAFHQTQQAGFISPRRLVAAQGVAAERAGARILRATVEAVEEDGQGVRIRSSAGDIRVDRVLIAAGGYTNTLLSVPLPLTVMARTVALFEVDEGEAARFASMPPLIYLHAHGDGPYLLPPIRYPDGRHYLKMGGDPVDRVLGSGAEISDWFRSGGDPEVAAGLEAQLRERMPDLTIRCMSHMACVTTFTPEDEARIEMVSARIGVATAGCGRGAKCSDELGRLGAVLIADDVPEGAPAMA</sequence>